<dbReference type="InterPro" id="IPR002197">
    <property type="entry name" value="HTH_Fis"/>
</dbReference>
<dbReference type="SMART" id="SM00448">
    <property type="entry name" value="REC"/>
    <property type="match status" value="1"/>
</dbReference>
<dbReference type="Gene3D" id="1.10.10.60">
    <property type="entry name" value="Homeodomain-like"/>
    <property type="match status" value="1"/>
</dbReference>
<dbReference type="Gene3D" id="3.40.50.2300">
    <property type="match status" value="1"/>
</dbReference>
<evidence type="ECO:0000256" key="8">
    <source>
        <dbReference type="PROSITE-ProRule" id="PRU00169"/>
    </source>
</evidence>
<dbReference type="GO" id="GO:0043565">
    <property type="term" value="F:sequence-specific DNA binding"/>
    <property type="evidence" value="ECO:0007669"/>
    <property type="project" value="InterPro"/>
</dbReference>
<gene>
    <name evidence="11" type="ORF">A176_003114</name>
</gene>
<keyword evidence="1 8" id="KW-0597">Phosphoprotein</keyword>
<feature type="domain" description="Sigma-54 factor interaction" evidence="9">
    <location>
        <begin position="148"/>
        <end position="377"/>
    </location>
</feature>
<dbReference type="CDD" id="cd00009">
    <property type="entry name" value="AAA"/>
    <property type="match status" value="1"/>
</dbReference>
<accession>A0A0H4XDS5</accession>
<dbReference type="OrthoDB" id="5378089at2"/>
<organism evidence="11 12">
    <name type="scientific">Pseudomyxococcus hansupus</name>
    <dbReference type="NCBI Taxonomy" id="1297742"/>
    <lineage>
        <taxon>Bacteria</taxon>
        <taxon>Pseudomonadati</taxon>
        <taxon>Myxococcota</taxon>
        <taxon>Myxococcia</taxon>
        <taxon>Myxococcales</taxon>
        <taxon>Cystobacterineae</taxon>
        <taxon>Myxococcaceae</taxon>
        <taxon>Pseudomyxococcus</taxon>
    </lineage>
</organism>
<protein>
    <submittedName>
        <fullName evidence="11">Response regulator of zinc sigma-54-dependent two-component system</fullName>
    </submittedName>
</protein>
<evidence type="ECO:0000256" key="7">
    <source>
        <dbReference type="ARBA" id="ARBA00023163"/>
    </source>
</evidence>
<dbReference type="Pfam" id="PF00158">
    <property type="entry name" value="Sigma54_activat"/>
    <property type="match status" value="1"/>
</dbReference>
<reference evidence="11 12" key="1">
    <citation type="journal article" date="2016" name="PLoS ONE">
        <title>Complete Genome Sequence and Comparative Genomics of a Novel Myxobacterium Myxococcus hansupus.</title>
        <authorList>
            <person name="Sharma G."/>
            <person name="Narwani T."/>
            <person name="Subramanian S."/>
        </authorList>
    </citation>
    <scope>NUCLEOTIDE SEQUENCE [LARGE SCALE GENOMIC DNA]</scope>
    <source>
        <strain evidence="12">mixupus</strain>
    </source>
</reference>
<dbReference type="PANTHER" id="PTHR32071:SF57">
    <property type="entry name" value="C4-DICARBOXYLATE TRANSPORT TRANSCRIPTIONAL REGULATORY PROTEIN DCTD"/>
    <property type="match status" value="1"/>
</dbReference>
<evidence type="ECO:0000256" key="6">
    <source>
        <dbReference type="ARBA" id="ARBA00023125"/>
    </source>
</evidence>
<evidence type="ECO:0000256" key="2">
    <source>
        <dbReference type="ARBA" id="ARBA00022741"/>
    </source>
</evidence>
<dbReference type="Pfam" id="PF00072">
    <property type="entry name" value="Response_reg"/>
    <property type="match status" value="1"/>
</dbReference>
<dbReference type="SUPFAM" id="SSF52540">
    <property type="entry name" value="P-loop containing nucleoside triphosphate hydrolases"/>
    <property type="match status" value="1"/>
</dbReference>
<dbReference type="FunFam" id="3.40.50.2300:FF:000018">
    <property type="entry name" value="DNA-binding transcriptional regulator NtrC"/>
    <property type="match status" value="1"/>
</dbReference>
<dbReference type="Pfam" id="PF02954">
    <property type="entry name" value="HTH_8"/>
    <property type="match status" value="1"/>
</dbReference>
<feature type="modified residue" description="4-aspartylphosphate" evidence="8">
    <location>
        <position position="61"/>
    </location>
</feature>
<dbReference type="PRINTS" id="PR01590">
    <property type="entry name" value="HTHFIS"/>
</dbReference>
<dbReference type="InterPro" id="IPR027417">
    <property type="entry name" value="P-loop_NTPase"/>
</dbReference>
<dbReference type="SUPFAM" id="SSF46689">
    <property type="entry name" value="Homeodomain-like"/>
    <property type="match status" value="1"/>
</dbReference>
<dbReference type="Pfam" id="PF25601">
    <property type="entry name" value="AAA_lid_14"/>
    <property type="match status" value="1"/>
</dbReference>
<evidence type="ECO:0000256" key="3">
    <source>
        <dbReference type="ARBA" id="ARBA00022840"/>
    </source>
</evidence>
<evidence type="ECO:0000256" key="1">
    <source>
        <dbReference type="ARBA" id="ARBA00022553"/>
    </source>
</evidence>
<keyword evidence="2" id="KW-0547">Nucleotide-binding</keyword>
<evidence type="ECO:0000256" key="4">
    <source>
        <dbReference type="ARBA" id="ARBA00023012"/>
    </source>
</evidence>
<dbReference type="Proteomes" id="UP000009026">
    <property type="component" value="Chromosome"/>
</dbReference>
<dbReference type="PATRIC" id="fig|1297742.4.peg.3141"/>
<dbReference type="STRING" id="1297742.A176_003114"/>
<keyword evidence="6" id="KW-0238">DNA-binding</keyword>
<dbReference type="InterPro" id="IPR025662">
    <property type="entry name" value="Sigma_54_int_dom_ATP-bd_1"/>
</dbReference>
<dbReference type="PROSITE" id="PS00688">
    <property type="entry name" value="SIGMA54_INTERACT_3"/>
    <property type="match status" value="1"/>
</dbReference>
<name>A0A0H4XDS5_9BACT</name>
<evidence type="ECO:0000259" key="10">
    <source>
        <dbReference type="PROSITE" id="PS50110"/>
    </source>
</evidence>
<dbReference type="PANTHER" id="PTHR32071">
    <property type="entry name" value="TRANSCRIPTIONAL REGULATORY PROTEIN"/>
    <property type="match status" value="1"/>
</dbReference>
<evidence type="ECO:0000259" key="9">
    <source>
        <dbReference type="PROSITE" id="PS50045"/>
    </source>
</evidence>
<dbReference type="InterPro" id="IPR025944">
    <property type="entry name" value="Sigma_54_int_dom_CS"/>
</dbReference>
<dbReference type="KEGG" id="mym:A176_003114"/>
<sequence length="467" mass="51460">MWDETAAPAARILVVDDDAGVRFTLRELLRSLPGVEVNDAVDGEDALEKLAERPCDLIISDLRMPRMDGMALVRRLSTFPTAPRVIVITAHGSERFAVEAMKAGAYDYFRKPFDVDELLAVVTRALESVRLREENARLSGELNLSRSMVFSSEPMARLAQLVQLAGSRDVTVLICGESGTGKERVADALVRASPRADRPFLRFNCAALTEELAEAELFGHAKGAFTGAHRTRLGLFREADGGTLLLDEVGELAPTLQARLLRVLQEGEVRPVGEDRPVKVDVRIIAATHRDLRRLASEGAFREDLFYRLNVVQLRVPPLRERPEDIPVLARVFLGRFIDRFHTGPLKTPDGFFERLRALPWPGNVRELENTLESLVALSSGGVLNLEQLPSAGPVAETARTAAPQEAPLGAGLKERVEAYERGLVLDALRMAAGNRSEAARRLGIGRATLHDKLRKYGLDDGGEERM</sequence>
<keyword evidence="7" id="KW-0804">Transcription</keyword>
<proteinExistence type="predicted"/>
<feature type="domain" description="Response regulatory" evidence="10">
    <location>
        <begin position="11"/>
        <end position="126"/>
    </location>
</feature>
<dbReference type="Gene3D" id="3.40.50.300">
    <property type="entry name" value="P-loop containing nucleotide triphosphate hydrolases"/>
    <property type="match status" value="1"/>
</dbReference>
<dbReference type="SMART" id="SM00382">
    <property type="entry name" value="AAA"/>
    <property type="match status" value="1"/>
</dbReference>
<dbReference type="SUPFAM" id="SSF52172">
    <property type="entry name" value="CheY-like"/>
    <property type="match status" value="1"/>
</dbReference>
<dbReference type="InterPro" id="IPR011006">
    <property type="entry name" value="CheY-like_superfamily"/>
</dbReference>
<dbReference type="PROSITE" id="PS00676">
    <property type="entry name" value="SIGMA54_INTERACT_2"/>
    <property type="match status" value="1"/>
</dbReference>
<evidence type="ECO:0000313" key="11">
    <source>
        <dbReference type="EMBL" id="AKQ66202.1"/>
    </source>
</evidence>
<dbReference type="InterPro" id="IPR003593">
    <property type="entry name" value="AAA+_ATPase"/>
</dbReference>
<dbReference type="InterPro" id="IPR025943">
    <property type="entry name" value="Sigma_54_int_dom_ATP-bd_2"/>
</dbReference>
<keyword evidence="3" id="KW-0067">ATP-binding</keyword>
<dbReference type="PROSITE" id="PS50045">
    <property type="entry name" value="SIGMA54_INTERACT_4"/>
    <property type="match status" value="1"/>
</dbReference>
<keyword evidence="12" id="KW-1185">Reference proteome</keyword>
<dbReference type="EMBL" id="CP012109">
    <property type="protein sequence ID" value="AKQ66202.1"/>
    <property type="molecule type" value="Genomic_DNA"/>
</dbReference>
<dbReference type="InterPro" id="IPR001789">
    <property type="entry name" value="Sig_transdc_resp-reg_receiver"/>
</dbReference>
<dbReference type="Gene3D" id="1.10.8.60">
    <property type="match status" value="1"/>
</dbReference>
<keyword evidence="4" id="KW-0902">Two-component regulatory system</keyword>
<dbReference type="FunFam" id="3.40.50.300:FF:000006">
    <property type="entry name" value="DNA-binding transcriptional regulator NtrC"/>
    <property type="match status" value="1"/>
</dbReference>
<dbReference type="PROSITE" id="PS00675">
    <property type="entry name" value="SIGMA54_INTERACT_1"/>
    <property type="match status" value="1"/>
</dbReference>
<dbReference type="GO" id="GO:0005524">
    <property type="term" value="F:ATP binding"/>
    <property type="evidence" value="ECO:0007669"/>
    <property type="project" value="UniProtKB-KW"/>
</dbReference>
<dbReference type="RefSeq" id="WP_002639594.1">
    <property type="nucleotide sequence ID" value="NZ_CP012109.1"/>
</dbReference>
<dbReference type="GO" id="GO:0000160">
    <property type="term" value="P:phosphorelay signal transduction system"/>
    <property type="evidence" value="ECO:0007669"/>
    <property type="project" value="UniProtKB-KW"/>
</dbReference>
<dbReference type="InterPro" id="IPR002078">
    <property type="entry name" value="Sigma_54_int"/>
</dbReference>
<dbReference type="GO" id="GO:0006355">
    <property type="term" value="P:regulation of DNA-templated transcription"/>
    <property type="evidence" value="ECO:0007669"/>
    <property type="project" value="InterPro"/>
</dbReference>
<keyword evidence="5" id="KW-0805">Transcription regulation</keyword>
<dbReference type="InterPro" id="IPR009057">
    <property type="entry name" value="Homeodomain-like_sf"/>
</dbReference>
<dbReference type="eggNOG" id="COG2204">
    <property type="taxonomic scope" value="Bacteria"/>
</dbReference>
<dbReference type="AlphaFoldDB" id="A0A0H4XDS5"/>
<dbReference type="InterPro" id="IPR058031">
    <property type="entry name" value="AAA_lid_NorR"/>
</dbReference>
<dbReference type="PROSITE" id="PS50110">
    <property type="entry name" value="RESPONSE_REGULATORY"/>
    <property type="match status" value="1"/>
</dbReference>
<evidence type="ECO:0000256" key="5">
    <source>
        <dbReference type="ARBA" id="ARBA00023015"/>
    </source>
</evidence>
<evidence type="ECO:0000313" key="12">
    <source>
        <dbReference type="Proteomes" id="UP000009026"/>
    </source>
</evidence>